<evidence type="ECO:0000256" key="1">
    <source>
        <dbReference type="SAM" id="MobiDB-lite"/>
    </source>
</evidence>
<feature type="region of interest" description="Disordered" evidence="1">
    <location>
        <begin position="167"/>
        <end position="193"/>
    </location>
</feature>
<accession>A0A0E0B757</accession>
<feature type="region of interest" description="Disordered" evidence="1">
    <location>
        <begin position="206"/>
        <end position="266"/>
    </location>
</feature>
<sequence length="350" mass="38148">MRRVLCRLQSRVVKAVLSLGGIAKGAAAAARGGGVVMDLRWVYEENRDYGVYQGCNVSRCHGDEHNIIECAGLSMLALAVIVPNPASAPPPLVQPSPVATVVVVHSWSLVWRVPTLEELSRVIEGVKASTRRTYIAPSFHLPLPSITRSLPSPHALPSPLPAAFMRDSSAILPPPTNRRRPVKSCSPSHRPKLPLPRLNAFLIEPFERPARPSARTTPRLDTSLVKQPAPPSAAAPRTPVHHASRNPSSDPLGARPLRSSSTISGSEKGAGDAAVLWLCPPQGGHVPLVFDRRFQRDYHAHDAFQHQVCEGQERRHEERAAIWSTPHIDTAGPICHVTRQHQDAIIPKLN</sequence>
<dbReference type="HOGENOM" id="CLU_793159_0_0_1"/>
<reference evidence="2" key="2">
    <citation type="submission" date="2018-05" db="EMBL/GenBank/DDBJ databases">
        <title>OgluRS3 (Oryza glumaepatula Reference Sequence Version 3).</title>
        <authorList>
            <person name="Zhang J."/>
            <person name="Kudrna D."/>
            <person name="Lee S."/>
            <person name="Talag J."/>
            <person name="Welchert J."/>
            <person name="Wing R.A."/>
        </authorList>
    </citation>
    <scope>NUCLEOTIDE SEQUENCE [LARGE SCALE GENOMIC DNA]</scope>
</reference>
<proteinExistence type="predicted"/>
<keyword evidence="3" id="KW-1185">Reference proteome</keyword>
<protein>
    <submittedName>
        <fullName evidence="2">Uncharacterized protein</fullName>
    </submittedName>
</protein>
<evidence type="ECO:0000313" key="2">
    <source>
        <dbReference type="EnsemblPlants" id="OGLUM10G00500.1"/>
    </source>
</evidence>
<dbReference type="AlphaFoldDB" id="A0A0E0B757"/>
<name>A0A0E0B757_9ORYZ</name>
<dbReference type="Proteomes" id="UP000026961">
    <property type="component" value="Chromosome 10"/>
</dbReference>
<dbReference type="Gramene" id="OGLUM10G00500.1">
    <property type="protein sequence ID" value="OGLUM10G00500.1"/>
    <property type="gene ID" value="OGLUM10G00500"/>
</dbReference>
<dbReference type="EnsemblPlants" id="OGLUM10G00500.1">
    <property type="protein sequence ID" value="OGLUM10G00500.1"/>
    <property type="gene ID" value="OGLUM10G00500"/>
</dbReference>
<organism evidence="2">
    <name type="scientific">Oryza glumipatula</name>
    <dbReference type="NCBI Taxonomy" id="40148"/>
    <lineage>
        <taxon>Eukaryota</taxon>
        <taxon>Viridiplantae</taxon>
        <taxon>Streptophyta</taxon>
        <taxon>Embryophyta</taxon>
        <taxon>Tracheophyta</taxon>
        <taxon>Spermatophyta</taxon>
        <taxon>Magnoliopsida</taxon>
        <taxon>Liliopsida</taxon>
        <taxon>Poales</taxon>
        <taxon>Poaceae</taxon>
        <taxon>BOP clade</taxon>
        <taxon>Oryzoideae</taxon>
        <taxon>Oryzeae</taxon>
        <taxon>Oryzinae</taxon>
        <taxon>Oryza</taxon>
    </lineage>
</organism>
<evidence type="ECO:0000313" key="3">
    <source>
        <dbReference type="Proteomes" id="UP000026961"/>
    </source>
</evidence>
<reference evidence="2" key="1">
    <citation type="submission" date="2015-04" db="UniProtKB">
        <authorList>
            <consortium name="EnsemblPlants"/>
        </authorList>
    </citation>
    <scope>IDENTIFICATION</scope>
</reference>